<reference evidence="2 3" key="1">
    <citation type="submission" date="2019-02" db="EMBL/GenBank/DDBJ databases">
        <title>Deep-cultivation of Planctomycetes and their phenomic and genomic characterization uncovers novel biology.</title>
        <authorList>
            <person name="Wiegand S."/>
            <person name="Jogler M."/>
            <person name="Boedeker C."/>
            <person name="Pinto D."/>
            <person name="Vollmers J."/>
            <person name="Rivas-Marin E."/>
            <person name="Kohn T."/>
            <person name="Peeters S.H."/>
            <person name="Heuer A."/>
            <person name="Rast P."/>
            <person name="Oberbeckmann S."/>
            <person name="Bunk B."/>
            <person name="Jeske O."/>
            <person name="Meyerdierks A."/>
            <person name="Storesund J.E."/>
            <person name="Kallscheuer N."/>
            <person name="Luecker S."/>
            <person name="Lage O.M."/>
            <person name="Pohl T."/>
            <person name="Merkel B.J."/>
            <person name="Hornburger P."/>
            <person name="Mueller R.-W."/>
            <person name="Bruemmer F."/>
            <person name="Labrenz M."/>
            <person name="Spormann A.M."/>
            <person name="Op den Camp H."/>
            <person name="Overmann J."/>
            <person name="Amann R."/>
            <person name="Jetten M.S.M."/>
            <person name="Mascher T."/>
            <person name="Medema M.H."/>
            <person name="Devos D.P."/>
            <person name="Kaster A.-K."/>
            <person name="Ovreas L."/>
            <person name="Rohde M."/>
            <person name="Galperin M.Y."/>
            <person name="Jogler C."/>
        </authorList>
    </citation>
    <scope>NUCLEOTIDE SEQUENCE [LARGE SCALE GENOMIC DNA]</scope>
    <source>
        <strain evidence="2 3">CA12</strain>
    </source>
</reference>
<evidence type="ECO:0000313" key="3">
    <source>
        <dbReference type="Proteomes" id="UP000318741"/>
    </source>
</evidence>
<keyword evidence="1" id="KW-0472">Membrane</keyword>
<keyword evidence="1" id="KW-1133">Transmembrane helix</keyword>
<accession>A0A517P3P1</accession>
<proteinExistence type="predicted"/>
<dbReference type="EMBL" id="CP036265">
    <property type="protein sequence ID" value="QDT13990.1"/>
    <property type="molecule type" value="Genomic_DNA"/>
</dbReference>
<keyword evidence="3" id="KW-1185">Reference proteome</keyword>
<feature type="transmembrane region" description="Helical" evidence="1">
    <location>
        <begin position="60"/>
        <end position="85"/>
    </location>
</feature>
<evidence type="ECO:0000256" key="1">
    <source>
        <dbReference type="SAM" id="Phobius"/>
    </source>
</evidence>
<dbReference type="Proteomes" id="UP000318741">
    <property type="component" value="Chromosome"/>
</dbReference>
<organism evidence="2 3">
    <name type="scientific">Alienimonas californiensis</name>
    <dbReference type="NCBI Taxonomy" id="2527989"/>
    <lineage>
        <taxon>Bacteria</taxon>
        <taxon>Pseudomonadati</taxon>
        <taxon>Planctomycetota</taxon>
        <taxon>Planctomycetia</taxon>
        <taxon>Planctomycetales</taxon>
        <taxon>Planctomycetaceae</taxon>
        <taxon>Alienimonas</taxon>
    </lineage>
</organism>
<protein>
    <recommendedName>
        <fullName evidence="4">Zinc ribbon domain-containing protein</fullName>
    </recommendedName>
</protein>
<sequence>MSDSTATAASPICDRCGAPLPGGAGGAATSCPHCGAPLPGAAEALGLRADRRRALRVFTLFGRSAALTFAVPGLLAAGLAFGMLTTAEDLVPAAVRFGFPLFMAGIACTPLVLTFVFHAGLRSMIEPEEPDPPE</sequence>
<dbReference type="RefSeq" id="WP_145356606.1">
    <property type="nucleotide sequence ID" value="NZ_CP036265.1"/>
</dbReference>
<feature type="transmembrane region" description="Helical" evidence="1">
    <location>
        <begin position="97"/>
        <end position="117"/>
    </location>
</feature>
<name>A0A517P3P1_9PLAN</name>
<gene>
    <name evidence="2" type="ORF">CA12_00580</name>
</gene>
<keyword evidence="1" id="KW-0812">Transmembrane</keyword>
<dbReference type="KEGG" id="acaf:CA12_00580"/>
<evidence type="ECO:0008006" key="4">
    <source>
        <dbReference type="Google" id="ProtNLM"/>
    </source>
</evidence>
<evidence type="ECO:0000313" key="2">
    <source>
        <dbReference type="EMBL" id="QDT13990.1"/>
    </source>
</evidence>
<dbReference type="AlphaFoldDB" id="A0A517P3P1"/>